<evidence type="ECO:0000256" key="1">
    <source>
        <dbReference type="ARBA" id="ARBA00004123"/>
    </source>
</evidence>
<dbReference type="AlphaFoldDB" id="A0A7J7K4W9"/>
<dbReference type="GO" id="GO:0003950">
    <property type="term" value="F:NAD+ poly-ADP-ribosyltransferase activity"/>
    <property type="evidence" value="ECO:0007669"/>
    <property type="project" value="InterPro"/>
</dbReference>
<dbReference type="PANTHER" id="PTHR14453">
    <property type="entry name" value="PARP/ZINC FINGER CCCH TYPE DOMAIN CONTAINING PROTEIN"/>
    <property type="match status" value="1"/>
</dbReference>
<dbReference type="InterPro" id="IPR012317">
    <property type="entry name" value="Poly(ADP-ribose)pol_cat_dom"/>
</dbReference>
<evidence type="ECO:0000256" key="2">
    <source>
        <dbReference type="ARBA" id="ARBA00022676"/>
    </source>
</evidence>
<keyword evidence="2" id="KW-0328">Glycosyltransferase</keyword>
<dbReference type="GO" id="GO:0005737">
    <property type="term" value="C:cytoplasm"/>
    <property type="evidence" value="ECO:0007669"/>
    <property type="project" value="TreeGrafter"/>
</dbReference>
<organism evidence="7 8">
    <name type="scientific">Bugula neritina</name>
    <name type="common">Brown bryozoan</name>
    <name type="synonym">Sertularia neritina</name>
    <dbReference type="NCBI Taxonomy" id="10212"/>
    <lineage>
        <taxon>Eukaryota</taxon>
        <taxon>Metazoa</taxon>
        <taxon>Spiralia</taxon>
        <taxon>Lophotrochozoa</taxon>
        <taxon>Bryozoa</taxon>
        <taxon>Gymnolaemata</taxon>
        <taxon>Cheilostomatida</taxon>
        <taxon>Flustrina</taxon>
        <taxon>Buguloidea</taxon>
        <taxon>Bugulidae</taxon>
        <taxon>Bugula</taxon>
    </lineage>
</organism>
<keyword evidence="4" id="KW-0520">NAD</keyword>
<proteinExistence type="predicted"/>
<dbReference type="PROSITE" id="PS51059">
    <property type="entry name" value="PARP_CATALYTIC"/>
    <property type="match status" value="1"/>
</dbReference>
<evidence type="ECO:0000313" key="7">
    <source>
        <dbReference type="EMBL" id="KAF6033195.1"/>
    </source>
</evidence>
<dbReference type="GO" id="GO:0010629">
    <property type="term" value="P:negative regulation of gene expression"/>
    <property type="evidence" value="ECO:0007669"/>
    <property type="project" value="TreeGrafter"/>
</dbReference>
<dbReference type="OrthoDB" id="406099at2759"/>
<name>A0A7J7K4W9_BUGNE</name>
<dbReference type="EMBL" id="VXIV02001433">
    <property type="protein sequence ID" value="KAF6033195.1"/>
    <property type="molecule type" value="Genomic_DNA"/>
</dbReference>
<evidence type="ECO:0000313" key="8">
    <source>
        <dbReference type="Proteomes" id="UP000593567"/>
    </source>
</evidence>
<keyword evidence="3" id="KW-0808">Transferase</keyword>
<keyword evidence="5" id="KW-0539">Nucleus</keyword>
<comment type="caution">
    <text evidence="7">The sequence shown here is derived from an EMBL/GenBank/DDBJ whole genome shotgun (WGS) entry which is preliminary data.</text>
</comment>
<comment type="subcellular location">
    <subcellularLocation>
        <location evidence="1">Nucleus</location>
    </subcellularLocation>
</comment>
<evidence type="ECO:0000256" key="3">
    <source>
        <dbReference type="ARBA" id="ARBA00022679"/>
    </source>
</evidence>
<dbReference type="GO" id="GO:0005634">
    <property type="term" value="C:nucleus"/>
    <property type="evidence" value="ECO:0007669"/>
    <property type="project" value="UniProtKB-SubCell"/>
</dbReference>
<dbReference type="GO" id="GO:0003714">
    <property type="term" value="F:transcription corepressor activity"/>
    <property type="evidence" value="ECO:0007669"/>
    <property type="project" value="TreeGrafter"/>
</dbReference>
<dbReference type="Proteomes" id="UP000593567">
    <property type="component" value="Unassembled WGS sequence"/>
</dbReference>
<reference evidence="7" key="1">
    <citation type="submission" date="2020-06" db="EMBL/GenBank/DDBJ databases">
        <title>Draft genome of Bugula neritina, a colonial animal packing powerful symbionts and potential medicines.</title>
        <authorList>
            <person name="Rayko M."/>
        </authorList>
    </citation>
    <scope>NUCLEOTIDE SEQUENCE [LARGE SCALE GENOMIC DNA]</scope>
    <source>
        <strain evidence="7">Kwan_BN1</strain>
    </source>
</reference>
<feature type="domain" description="PARP catalytic" evidence="6">
    <location>
        <begin position="1"/>
        <end position="146"/>
    </location>
</feature>
<dbReference type="Gene3D" id="3.90.228.10">
    <property type="match status" value="1"/>
</dbReference>
<dbReference type="PANTHER" id="PTHR14453:SF67">
    <property type="entry name" value="POLY [ADP-RIBOSE] POLYMERASE"/>
    <property type="match status" value="1"/>
</dbReference>
<dbReference type="InterPro" id="IPR052056">
    <property type="entry name" value="Mono-ARTD/PARP"/>
</dbReference>
<evidence type="ECO:0000259" key="6">
    <source>
        <dbReference type="PROSITE" id="PS51059"/>
    </source>
</evidence>
<dbReference type="SUPFAM" id="SSF56399">
    <property type="entry name" value="ADP-ribosylation"/>
    <property type="match status" value="1"/>
</dbReference>
<keyword evidence="8" id="KW-1185">Reference proteome</keyword>
<accession>A0A7J7K4W9</accession>
<gene>
    <name evidence="7" type="ORF">EB796_008496</name>
</gene>
<protein>
    <recommendedName>
        <fullName evidence="6">PARP catalytic domain-containing protein</fullName>
    </recommendedName>
</protein>
<evidence type="ECO:0000256" key="4">
    <source>
        <dbReference type="ARBA" id="ARBA00023027"/>
    </source>
</evidence>
<evidence type="ECO:0000256" key="5">
    <source>
        <dbReference type="ARBA" id="ARBA00023242"/>
    </source>
</evidence>
<sequence length="146" mass="16708">MLSKQTQEVEVFPLWHSTSEKKAFRIARNNFDRGTFIVKSSKLGACCCFNTTSKAANLSKKRDGEKYVIMARVITGDYCQGHKDLKQAPCKPGSEYTHHDSVVDDVNNPTVYGVFTDFSTLPEYIIKYRIVDNQQLYSPYLTKRTH</sequence>